<feature type="compositionally biased region" description="Basic and acidic residues" evidence="1">
    <location>
        <begin position="178"/>
        <end position="187"/>
    </location>
</feature>
<gene>
    <name evidence="2" type="ORF">Pfra01_001283300</name>
</gene>
<feature type="compositionally biased region" description="Acidic residues" evidence="1">
    <location>
        <begin position="199"/>
        <end position="210"/>
    </location>
</feature>
<sequence>MAVEEAAETIRGRRDGRHSAVVSEQLGGDGVADSQQRGDEQGGDEQAGYTVDRVGGAAGGEQTVDECLQVEDYIDGRQGGIVDEHRESTNGDVVSASQIDCSVMLSAPTLDSIFESSNHVGGVNSVVEEGDQDVVVGVLQRLLSEGESDTHVGDSEEEKCSEGDLPNNNLSLPESTTDDVKFFKDGEDASAYENLDSCGSDEDDESDEAVVEPREYPDDANMSDEEATHVDEAFLESLGGSLDMDHIDKEALRNTR</sequence>
<dbReference type="AlphaFoldDB" id="A0A9W7CW84"/>
<comment type="caution">
    <text evidence="2">The sequence shown here is derived from an EMBL/GenBank/DDBJ whole genome shotgun (WGS) entry which is preliminary data.</text>
</comment>
<feature type="region of interest" description="Disordered" evidence="1">
    <location>
        <begin position="1"/>
        <end position="60"/>
    </location>
</feature>
<reference evidence="2" key="1">
    <citation type="submission" date="2023-04" db="EMBL/GenBank/DDBJ databases">
        <title>Phytophthora fragariaefolia NBRC 109709.</title>
        <authorList>
            <person name="Ichikawa N."/>
            <person name="Sato H."/>
            <person name="Tonouchi N."/>
        </authorList>
    </citation>
    <scope>NUCLEOTIDE SEQUENCE</scope>
    <source>
        <strain evidence="2">NBRC 109709</strain>
    </source>
</reference>
<feature type="compositionally biased region" description="Basic and acidic residues" evidence="1">
    <location>
        <begin position="148"/>
        <end position="162"/>
    </location>
</feature>
<name>A0A9W7CW84_9STRA</name>
<dbReference type="EMBL" id="BSXT01001301">
    <property type="protein sequence ID" value="GMF41054.1"/>
    <property type="molecule type" value="Genomic_DNA"/>
</dbReference>
<evidence type="ECO:0000313" key="2">
    <source>
        <dbReference type="EMBL" id="GMF41054.1"/>
    </source>
</evidence>
<keyword evidence="3" id="KW-1185">Reference proteome</keyword>
<dbReference type="OrthoDB" id="128572at2759"/>
<accession>A0A9W7CW84</accession>
<feature type="region of interest" description="Disordered" evidence="1">
    <location>
        <begin position="145"/>
        <end position="223"/>
    </location>
</feature>
<feature type="compositionally biased region" description="Polar residues" evidence="1">
    <location>
        <begin position="166"/>
        <end position="175"/>
    </location>
</feature>
<protein>
    <submittedName>
        <fullName evidence="2">Unnamed protein product</fullName>
    </submittedName>
</protein>
<evidence type="ECO:0000313" key="3">
    <source>
        <dbReference type="Proteomes" id="UP001165121"/>
    </source>
</evidence>
<organism evidence="2 3">
    <name type="scientific">Phytophthora fragariaefolia</name>
    <dbReference type="NCBI Taxonomy" id="1490495"/>
    <lineage>
        <taxon>Eukaryota</taxon>
        <taxon>Sar</taxon>
        <taxon>Stramenopiles</taxon>
        <taxon>Oomycota</taxon>
        <taxon>Peronosporomycetes</taxon>
        <taxon>Peronosporales</taxon>
        <taxon>Peronosporaceae</taxon>
        <taxon>Phytophthora</taxon>
    </lineage>
</organism>
<proteinExistence type="predicted"/>
<evidence type="ECO:0000256" key="1">
    <source>
        <dbReference type="SAM" id="MobiDB-lite"/>
    </source>
</evidence>
<dbReference type="Proteomes" id="UP001165121">
    <property type="component" value="Unassembled WGS sequence"/>
</dbReference>